<dbReference type="RefSeq" id="WP_073870367.1">
    <property type="nucleotide sequence ID" value="NZ_MPNT01000001.1"/>
</dbReference>
<dbReference type="SUPFAM" id="SSF47203">
    <property type="entry name" value="Acyl-CoA dehydrogenase C-terminal domain-like"/>
    <property type="match status" value="1"/>
</dbReference>
<dbReference type="InterPro" id="IPR052161">
    <property type="entry name" value="Mycobact_Acyl-CoA_DH"/>
</dbReference>
<name>A0A1Q4I2C0_9MYCO</name>
<evidence type="ECO:0008006" key="7">
    <source>
        <dbReference type="Google" id="ProtNLM"/>
    </source>
</evidence>
<protein>
    <recommendedName>
        <fullName evidence="7">Acyl-CoA dehydrogenase</fullName>
    </recommendedName>
</protein>
<evidence type="ECO:0000313" key="6">
    <source>
        <dbReference type="Proteomes" id="UP000186438"/>
    </source>
</evidence>
<feature type="domain" description="Acyl-CoA dehydrogenase/oxidase N-terminal" evidence="4">
    <location>
        <begin position="38"/>
        <end position="117"/>
    </location>
</feature>
<feature type="domain" description="Acyl-CoA oxidase/dehydrogenase middle" evidence="3">
    <location>
        <begin position="124"/>
        <end position="217"/>
    </location>
</feature>
<dbReference type="InterPro" id="IPR037069">
    <property type="entry name" value="AcylCoA_DH/ox_N_sf"/>
</dbReference>
<dbReference type="InterPro" id="IPR036250">
    <property type="entry name" value="AcylCo_DH-like_C"/>
</dbReference>
<evidence type="ECO:0000256" key="1">
    <source>
        <dbReference type="ARBA" id="ARBA00022630"/>
    </source>
</evidence>
<keyword evidence="6" id="KW-1185">Reference proteome</keyword>
<reference evidence="5 6" key="1">
    <citation type="submission" date="2016-11" db="EMBL/GenBank/DDBJ databases">
        <title>Genome sequences of unsequenced Mycobacteria.</title>
        <authorList>
            <person name="Greninger A.L."/>
            <person name="Fang F."/>
            <person name="Jerome K.R."/>
        </authorList>
    </citation>
    <scope>NUCLEOTIDE SEQUENCE [LARGE SCALE GENOMIC DNA]</scope>
    <source>
        <strain evidence="5 6">M11</strain>
    </source>
</reference>
<sequence length="417" mass="44805">MTAQTENATMESVEDFTHRARTWVIANLPVLGDDSLSERELQALLFDGGFAGIAMPSQYGGAGLTLRHQQAFFDEAAAGHRVPRSFCVSIAMLGATLLETASEVLKNRHLPRILRGDEQWIQLLSEPSGGSDMAAALTRLDRAGDDWVLNGAKMWSTSATVADWGMCLARTDFSVPKHAGLSMVCVPLKNVKGVTIAPIRQANGVEADFCQEFFDDVHIPADHIVGEVNEGWKVAKALLAHERLAATGAAHGYGLADRFDGLGSAPSADPTALVKAAQRRRSTEGLRHQIADAYIERKVAKFAGERIDTGIRIGALQASWGSVDKLHLGMNVPRESKVALAVHGCDGVIWDGDEPMVGGAGEDWVVSRGVALGGGSNEMQRNLISEGLLGLPREPSVDTRIPFSEVLRSRRRPDGDA</sequence>
<organism evidence="5 6">
    <name type="scientific">Mycobacterium paraffinicum</name>
    <dbReference type="NCBI Taxonomy" id="53378"/>
    <lineage>
        <taxon>Bacteria</taxon>
        <taxon>Bacillati</taxon>
        <taxon>Actinomycetota</taxon>
        <taxon>Actinomycetes</taxon>
        <taxon>Mycobacteriales</taxon>
        <taxon>Mycobacteriaceae</taxon>
        <taxon>Mycobacterium</taxon>
    </lineage>
</organism>
<proteinExistence type="predicted"/>
<dbReference type="InterPro" id="IPR046373">
    <property type="entry name" value="Acyl-CoA_Oxase/DH_mid-dom_sf"/>
</dbReference>
<keyword evidence="2" id="KW-0560">Oxidoreductase</keyword>
<dbReference type="Gene3D" id="1.10.540.10">
    <property type="entry name" value="Acyl-CoA dehydrogenase/oxidase, N-terminal domain"/>
    <property type="match status" value="1"/>
</dbReference>
<dbReference type="Proteomes" id="UP000186438">
    <property type="component" value="Unassembled WGS sequence"/>
</dbReference>
<dbReference type="EMBL" id="MPNT01000001">
    <property type="protein sequence ID" value="OJZ76117.1"/>
    <property type="molecule type" value="Genomic_DNA"/>
</dbReference>
<dbReference type="GO" id="GO:0050660">
    <property type="term" value="F:flavin adenine dinucleotide binding"/>
    <property type="evidence" value="ECO:0007669"/>
    <property type="project" value="InterPro"/>
</dbReference>
<evidence type="ECO:0000259" key="4">
    <source>
        <dbReference type="Pfam" id="PF02771"/>
    </source>
</evidence>
<comment type="caution">
    <text evidence="5">The sequence shown here is derived from an EMBL/GenBank/DDBJ whole genome shotgun (WGS) entry which is preliminary data.</text>
</comment>
<accession>A0A1Q4I2C0</accession>
<dbReference type="PANTHER" id="PTHR43292">
    <property type="entry name" value="ACYL-COA DEHYDROGENASE"/>
    <property type="match status" value="1"/>
</dbReference>
<keyword evidence="1" id="KW-0285">Flavoprotein</keyword>
<dbReference type="AlphaFoldDB" id="A0A1Q4I2C0"/>
<dbReference type="PANTHER" id="PTHR43292:SF3">
    <property type="entry name" value="ACYL-COA DEHYDROGENASE FADE29"/>
    <property type="match status" value="1"/>
</dbReference>
<dbReference type="SUPFAM" id="SSF56645">
    <property type="entry name" value="Acyl-CoA dehydrogenase NM domain-like"/>
    <property type="match status" value="1"/>
</dbReference>
<dbReference type="STRING" id="53378.BRW65_01405"/>
<gene>
    <name evidence="5" type="ORF">BRW65_01405</name>
</gene>
<dbReference type="InterPro" id="IPR006091">
    <property type="entry name" value="Acyl-CoA_Oxase/DH_mid-dom"/>
</dbReference>
<dbReference type="InterPro" id="IPR013786">
    <property type="entry name" value="AcylCoA_DH/ox_N"/>
</dbReference>
<dbReference type="Gene3D" id="2.40.110.10">
    <property type="entry name" value="Butyryl-CoA Dehydrogenase, subunit A, domain 2"/>
    <property type="match status" value="1"/>
</dbReference>
<dbReference type="GO" id="GO:0016627">
    <property type="term" value="F:oxidoreductase activity, acting on the CH-CH group of donors"/>
    <property type="evidence" value="ECO:0007669"/>
    <property type="project" value="InterPro"/>
</dbReference>
<dbReference type="Pfam" id="PF02771">
    <property type="entry name" value="Acyl-CoA_dh_N"/>
    <property type="match status" value="1"/>
</dbReference>
<dbReference type="Gene3D" id="1.20.140.10">
    <property type="entry name" value="Butyryl-CoA Dehydrogenase, subunit A, domain 3"/>
    <property type="match status" value="1"/>
</dbReference>
<evidence type="ECO:0000313" key="5">
    <source>
        <dbReference type="EMBL" id="OJZ76117.1"/>
    </source>
</evidence>
<evidence type="ECO:0000256" key="2">
    <source>
        <dbReference type="ARBA" id="ARBA00023002"/>
    </source>
</evidence>
<evidence type="ECO:0000259" key="3">
    <source>
        <dbReference type="Pfam" id="PF02770"/>
    </source>
</evidence>
<dbReference type="GO" id="GO:0005886">
    <property type="term" value="C:plasma membrane"/>
    <property type="evidence" value="ECO:0007669"/>
    <property type="project" value="TreeGrafter"/>
</dbReference>
<dbReference type="Pfam" id="PF02770">
    <property type="entry name" value="Acyl-CoA_dh_M"/>
    <property type="match status" value="1"/>
</dbReference>
<dbReference type="InterPro" id="IPR009100">
    <property type="entry name" value="AcylCoA_DH/oxidase_NM_dom_sf"/>
</dbReference>